<evidence type="ECO:0000313" key="3">
    <source>
        <dbReference type="Proteomes" id="UP001620461"/>
    </source>
</evidence>
<evidence type="ECO:0000259" key="1">
    <source>
        <dbReference type="Pfam" id="PF01882"/>
    </source>
</evidence>
<dbReference type="RefSeq" id="WP_404548291.1">
    <property type="nucleotide sequence ID" value="NZ_JADIKJ010000015.1"/>
</dbReference>
<name>A0ABW8JNR9_9GAMM</name>
<dbReference type="Gene3D" id="3.40.50.410">
    <property type="entry name" value="von Willebrand factor, type A domain"/>
    <property type="match status" value="1"/>
</dbReference>
<dbReference type="PANTHER" id="PTHR33608:SF12">
    <property type="entry name" value="DUF58 DOMAIN-CONTAINING PROTEIN"/>
    <property type="match status" value="1"/>
</dbReference>
<proteinExistence type="predicted"/>
<dbReference type="PANTHER" id="PTHR33608">
    <property type="entry name" value="BLL2464 PROTEIN"/>
    <property type="match status" value="1"/>
</dbReference>
<dbReference type="SUPFAM" id="SSF53300">
    <property type="entry name" value="vWA-like"/>
    <property type="match status" value="1"/>
</dbReference>
<accession>A0ABW8JNR9</accession>
<sequence length="310" mass="34298">MNDTALKQTDGDGRVRVSLAELIALRGRVSHLRLPPQDSRATRIGTHSSRLYGRGMDYAESRAYQPGDDVRRLDWRLTARSGRLHTKLFQEEREGQLLIVFDRNASMHFGTRVRFKSVQASRAAALAAWYAVKASERIGLMTFGADGYLQRPRAGLRGALDVCGALARCDVQATGPHEPLSQALQRVIKLRHGANRTLLISDGQSSDEAARNRLIEMMRHTAVRVLVVADALELQPAPAGDYPIEHQGERRHVILRSTRQREAFRHSLGEGQARLAAMAASLGIPCRTIDTATDPLDAVSALLRDTGTRR</sequence>
<dbReference type="InterPro" id="IPR002881">
    <property type="entry name" value="DUF58"/>
</dbReference>
<dbReference type="EMBL" id="JADIKJ010000015">
    <property type="protein sequence ID" value="MFK2901507.1"/>
    <property type="molecule type" value="Genomic_DNA"/>
</dbReference>
<reference evidence="2 3" key="1">
    <citation type="submission" date="2020-10" db="EMBL/GenBank/DDBJ databases">
        <title>Phylogeny of dyella-like bacteria.</title>
        <authorList>
            <person name="Fu J."/>
        </authorList>
    </citation>
    <scope>NUCLEOTIDE SEQUENCE [LARGE SCALE GENOMIC DNA]</scope>
    <source>
        <strain evidence="2 3">JP1</strain>
    </source>
</reference>
<protein>
    <submittedName>
        <fullName evidence="2">DUF58 domain-containing protein</fullName>
    </submittedName>
</protein>
<keyword evidence="3" id="KW-1185">Reference proteome</keyword>
<dbReference type="Proteomes" id="UP001620461">
    <property type="component" value="Unassembled WGS sequence"/>
</dbReference>
<dbReference type="InterPro" id="IPR036465">
    <property type="entry name" value="vWFA_dom_sf"/>
</dbReference>
<evidence type="ECO:0000313" key="2">
    <source>
        <dbReference type="EMBL" id="MFK2901507.1"/>
    </source>
</evidence>
<feature type="domain" description="DUF58" evidence="1">
    <location>
        <begin position="60"/>
        <end position="267"/>
    </location>
</feature>
<dbReference type="Pfam" id="PF01882">
    <property type="entry name" value="DUF58"/>
    <property type="match status" value="1"/>
</dbReference>
<comment type="caution">
    <text evidence="2">The sequence shown here is derived from an EMBL/GenBank/DDBJ whole genome shotgun (WGS) entry which is preliminary data.</text>
</comment>
<gene>
    <name evidence="2" type="ORF">ISP15_14285</name>
</gene>
<organism evidence="2 3">
    <name type="scientific">Dyella jejuensis</name>
    <dbReference type="NCBI Taxonomy" id="1432009"/>
    <lineage>
        <taxon>Bacteria</taxon>
        <taxon>Pseudomonadati</taxon>
        <taxon>Pseudomonadota</taxon>
        <taxon>Gammaproteobacteria</taxon>
        <taxon>Lysobacterales</taxon>
        <taxon>Rhodanobacteraceae</taxon>
        <taxon>Dyella</taxon>
    </lineage>
</organism>